<dbReference type="EMBL" id="JARBHB010000003">
    <property type="protein sequence ID" value="KAJ8889416.1"/>
    <property type="molecule type" value="Genomic_DNA"/>
</dbReference>
<sequence>MKDESKIKESVKDQAIVILRDEITNRKVVGVLLKYEVKYENLCSFVSYSAYMGKSAEMLKLLVSKNLLHIQSLAHKLNPVGNIWSSELVALSKCVKTKMAFINTRKRKQH</sequence>
<evidence type="ECO:0000313" key="1">
    <source>
        <dbReference type="EMBL" id="KAJ8889416.1"/>
    </source>
</evidence>
<reference evidence="1 2" key="1">
    <citation type="submission" date="2023-02" db="EMBL/GenBank/DDBJ databases">
        <title>LHISI_Scaffold_Assembly.</title>
        <authorList>
            <person name="Stuart O.P."/>
            <person name="Cleave R."/>
            <person name="Magrath M.J.L."/>
            <person name="Mikheyev A.S."/>
        </authorList>
    </citation>
    <scope>NUCLEOTIDE SEQUENCE [LARGE SCALE GENOMIC DNA]</scope>
    <source>
        <strain evidence="1">Daus_M_001</strain>
        <tissue evidence="1">Leg muscle</tissue>
    </source>
</reference>
<protein>
    <submittedName>
        <fullName evidence="1">Uncharacterized protein</fullName>
    </submittedName>
</protein>
<keyword evidence="2" id="KW-1185">Reference proteome</keyword>
<name>A0ABQ9HZA1_9NEOP</name>
<evidence type="ECO:0000313" key="2">
    <source>
        <dbReference type="Proteomes" id="UP001159363"/>
    </source>
</evidence>
<proteinExistence type="predicted"/>
<comment type="caution">
    <text evidence="1">The sequence shown here is derived from an EMBL/GenBank/DDBJ whole genome shotgun (WGS) entry which is preliminary data.</text>
</comment>
<gene>
    <name evidence="1" type="ORF">PR048_008915</name>
</gene>
<organism evidence="1 2">
    <name type="scientific">Dryococelus australis</name>
    <dbReference type="NCBI Taxonomy" id="614101"/>
    <lineage>
        <taxon>Eukaryota</taxon>
        <taxon>Metazoa</taxon>
        <taxon>Ecdysozoa</taxon>
        <taxon>Arthropoda</taxon>
        <taxon>Hexapoda</taxon>
        <taxon>Insecta</taxon>
        <taxon>Pterygota</taxon>
        <taxon>Neoptera</taxon>
        <taxon>Polyneoptera</taxon>
        <taxon>Phasmatodea</taxon>
        <taxon>Verophasmatodea</taxon>
        <taxon>Anareolatae</taxon>
        <taxon>Phasmatidae</taxon>
        <taxon>Eurycanthinae</taxon>
        <taxon>Dryococelus</taxon>
    </lineage>
</organism>
<dbReference type="Proteomes" id="UP001159363">
    <property type="component" value="Chromosome 3"/>
</dbReference>
<accession>A0ABQ9HZA1</accession>